<keyword evidence="2" id="KW-0576">Peroxisome</keyword>
<dbReference type="PANTHER" id="PTHR13299">
    <property type="entry name" value="PEROXISOMAL MEMBRANE PROTEIN PEX16"/>
    <property type="match status" value="1"/>
</dbReference>
<name>A0A0E0N930_ORYRU</name>
<evidence type="ECO:0000313" key="3">
    <source>
        <dbReference type="EnsemblPlants" id="ORUFI02G01790.1"/>
    </source>
</evidence>
<dbReference type="GO" id="GO:0005789">
    <property type="term" value="C:endoplasmic reticulum membrane"/>
    <property type="evidence" value="ECO:0007669"/>
    <property type="project" value="EnsemblPlants"/>
</dbReference>
<reference evidence="4" key="1">
    <citation type="submission" date="2013-06" db="EMBL/GenBank/DDBJ databases">
        <authorList>
            <person name="Zhao Q."/>
        </authorList>
    </citation>
    <scope>NUCLEOTIDE SEQUENCE</scope>
    <source>
        <strain evidence="4">cv. W1943</strain>
    </source>
</reference>
<evidence type="ECO:0000313" key="4">
    <source>
        <dbReference type="Proteomes" id="UP000008022"/>
    </source>
</evidence>
<dbReference type="EnsemblPlants" id="ORUFI02G01790.1">
    <property type="protein sequence ID" value="ORUFI02G01790.1"/>
    <property type="gene ID" value="ORUFI02G01790"/>
</dbReference>
<comment type="similarity">
    <text evidence="1 2">Belongs to the peroxin-16 family.</text>
</comment>
<evidence type="ECO:0000256" key="2">
    <source>
        <dbReference type="RuleBase" id="RU365003"/>
    </source>
</evidence>
<dbReference type="GO" id="GO:0007031">
    <property type="term" value="P:peroxisome organization"/>
    <property type="evidence" value="ECO:0007669"/>
    <property type="project" value="UniProtKB-KW"/>
</dbReference>
<dbReference type="GO" id="GO:0006633">
    <property type="term" value="P:fatty acid biosynthetic process"/>
    <property type="evidence" value="ECO:0007669"/>
    <property type="project" value="EnsemblPlants"/>
</dbReference>
<dbReference type="PANTHER" id="PTHR13299:SF0">
    <property type="entry name" value="PEROXISOMAL MEMBRANE PROTEIN PEX16"/>
    <property type="match status" value="1"/>
</dbReference>
<sequence length="383" mass="42854">MEAYKLWVRKNRDLVRSLESWRFIVITLLESYQDITHLKYFYQGLTWILPERFANSEIAPEAVYAFLGIVSSVNQHIIETPTDGQTLASKEQSIPWFLVVSVLKDIEAVVEVAAQHFVGDDRKWSFLAVTEAVKAGVRLAAFGESGYKMLLQGGEVANEEEINILDENFGAKSNGVPVIYPMNGHFQNGHGVASNGLDGKAGFVSKSLEGRAVAALNKFGQNAKMTSDPMWMKKALPPPDPPAMVVEKPTLASIWSAKGISGRLFLLGEVVHIFRPLLYVLLIKKFGIKSWTPWLVSLAVEITSLGIHSRATDLHQRGGKLKRRKMMWALYVMRDPFFTRYTKRHLQKAEKVLDPVPLIGFLTGKLVELVEGAQTRYTYTSGS</sequence>
<dbReference type="GO" id="GO:0005778">
    <property type="term" value="C:peroxisomal membrane"/>
    <property type="evidence" value="ECO:0007669"/>
    <property type="project" value="UniProtKB-SubCell"/>
</dbReference>
<protein>
    <recommendedName>
        <fullName evidence="2">Peroxisomal membrane protein PEX16</fullName>
    </recommendedName>
</protein>
<dbReference type="AlphaFoldDB" id="A0A0E0N930"/>
<dbReference type="InterPro" id="IPR013919">
    <property type="entry name" value="Pex16"/>
</dbReference>
<organism evidence="3 4">
    <name type="scientific">Oryza rufipogon</name>
    <name type="common">Brownbeard rice</name>
    <name type="synonym">Asian wild rice</name>
    <dbReference type="NCBI Taxonomy" id="4529"/>
    <lineage>
        <taxon>Eukaryota</taxon>
        <taxon>Viridiplantae</taxon>
        <taxon>Streptophyta</taxon>
        <taxon>Embryophyta</taxon>
        <taxon>Tracheophyta</taxon>
        <taxon>Spermatophyta</taxon>
        <taxon>Magnoliopsida</taxon>
        <taxon>Liliopsida</taxon>
        <taxon>Poales</taxon>
        <taxon>Poaceae</taxon>
        <taxon>BOP clade</taxon>
        <taxon>Oryzoideae</taxon>
        <taxon>Oryzeae</taxon>
        <taxon>Oryzinae</taxon>
        <taxon>Oryza</taxon>
    </lineage>
</organism>
<evidence type="ECO:0000256" key="1">
    <source>
        <dbReference type="ARBA" id="ARBA00009505"/>
    </source>
</evidence>
<comment type="subcellular location">
    <subcellularLocation>
        <location evidence="2">Peroxisome membrane</location>
    </subcellularLocation>
</comment>
<dbReference type="Gramene" id="ORUFI02G01790.1">
    <property type="protein sequence ID" value="ORUFI02G01790.1"/>
    <property type="gene ID" value="ORUFI02G01790"/>
</dbReference>
<proteinExistence type="inferred from homology"/>
<keyword evidence="4" id="KW-1185">Reference proteome</keyword>
<dbReference type="eggNOG" id="KOG4546">
    <property type="taxonomic scope" value="Eukaryota"/>
</dbReference>
<keyword evidence="2" id="KW-0962">Peroxisome biogenesis</keyword>
<dbReference type="Proteomes" id="UP000008022">
    <property type="component" value="Unassembled WGS sequence"/>
</dbReference>
<reference evidence="3" key="2">
    <citation type="submission" date="2015-06" db="UniProtKB">
        <authorList>
            <consortium name="EnsemblPlants"/>
        </authorList>
    </citation>
    <scope>IDENTIFICATION</scope>
</reference>
<dbReference type="OMA" id="PTWQSTY"/>
<dbReference type="Pfam" id="PF08610">
    <property type="entry name" value="Pex16"/>
    <property type="match status" value="1"/>
</dbReference>
<accession>A0A0E0N930</accession>
<dbReference type="STRING" id="4529.A0A0E0N930"/>